<keyword evidence="1" id="KW-0808">Transferase</keyword>
<protein>
    <submittedName>
        <fullName evidence="2">Glycosyltransferase family 1 protein</fullName>
    </submittedName>
</protein>
<sequence>MVEIFSGDERGSATAHRIIAYDVMRLFIGPSFLTPRGIDRVDLALARHIFGDESSRNIGILPTPAGVYAFSSIQVRRLLAHLQELWAEDGDAASDPQLQSLLDKIARRPEAAKPGPSVSSLAFRDKVRRMLHMLRATGLFPGRFAGRMVPPNSVYLNVGQLGLAMPSFFNWLVRRPDITRAMMLHDAIPIDYPHLVGEKAPMHHRQMIRTAAEHADCLIFNSAYTRDSVTAVMRGIGRTCPPALVRSLPLPAAFVDVETCVAELCGTRYFLAVSTIEPRKNFALLLCVWQRFVATLGSAAPHLVIVGSPGKDADTILAPLRSSPGLASFVHHVVGLSSPALASLSLGAAGMLCPSFAEGFGLPLLEASAMDVPVIATDIPAHREVATPATILLPPDDVEAWARAIAATPDVVAPRRPHILSAMTEAAYCADIIDFVSGIEAGQRARNARRSL</sequence>
<dbReference type="PANTHER" id="PTHR46401">
    <property type="entry name" value="GLYCOSYLTRANSFERASE WBBK-RELATED"/>
    <property type="match status" value="1"/>
</dbReference>
<name>A0ABT9A2Q1_9SPHN</name>
<dbReference type="RefSeq" id="WP_304562153.1">
    <property type="nucleotide sequence ID" value="NZ_JAUQSZ010000011.1"/>
</dbReference>
<gene>
    <name evidence="2" type="ORF">Q5H94_15265</name>
</gene>
<accession>A0ABT9A2Q1</accession>
<dbReference type="SUPFAM" id="SSF53756">
    <property type="entry name" value="UDP-Glycosyltransferase/glycogen phosphorylase"/>
    <property type="match status" value="1"/>
</dbReference>
<dbReference type="CDD" id="cd03809">
    <property type="entry name" value="GT4_MtfB-like"/>
    <property type="match status" value="1"/>
</dbReference>
<dbReference type="PANTHER" id="PTHR46401:SF2">
    <property type="entry name" value="GLYCOSYLTRANSFERASE WBBK-RELATED"/>
    <property type="match status" value="1"/>
</dbReference>
<keyword evidence="3" id="KW-1185">Reference proteome</keyword>
<proteinExistence type="predicted"/>
<evidence type="ECO:0000313" key="2">
    <source>
        <dbReference type="EMBL" id="MDO7843692.1"/>
    </source>
</evidence>
<dbReference type="EMBL" id="JAUQSZ010000011">
    <property type="protein sequence ID" value="MDO7843692.1"/>
    <property type="molecule type" value="Genomic_DNA"/>
</dbReference>
<reference evidence="2" key="1">
    <citation type="submission" date="2023-07" db="EMBL/GenBank/DDBJ databases">
        <authorList>
            <person name="Kim M.K."/>
        </authorList>
    </citation>
    <scope>NUCLEOTIDE SEQUENCE</scope>
    <source>
        <strain evidence="2">CA1-15</strain>
    </source>
</reference>
<evidence type="ECO:0000256" key="1">
    <source>
        <dbReference type="ARBA" id="ARBA00022679"/>
    </source>
</evidence>
<dbReference type="Gene3D" id="3.40.50.2000">
    <property type="entry name" value="Glycogen Phosphorylase B"/>
    <property type="match status" value="1"/>
</dbReference>
<dbReference type="Proteomes" id="UP001176468">
    <property type="component" value="Unassembled WGS sequence"/>
</dbReference>
<dbReference type="Pfam" id="PF13692">
    <property type="entry name" value="Glyco_trans_1_4"/>
    <property type="match status" value="1"/>
</dbReference>
<comment type="caution">
    <text evidence="2">The sequence shown here is derived from an EMBL/GenBank/DDBJ whole genome shotgun (WGS) entry which is preliminary data.</text>
</comment>
<evidence type="ECO:0000313" key="3">
    <source>
        <dbReference type="Proteomes" id="UP001176468"/>
    </source>
</evidence>
<organism evidence="2 3">
    <name type="scientific">Sphingomonas immobilis</name>
    <dbReference type="NCBI Taxonomy" id="3063997"/>
    <lineage>
        <taxon>Bacteria</taxon>
        <taxon>Pseudomonadati</taxon>
        <taxon>Pseudomonadota</taxon>
        <taxon>Alphaproteobacteria</taxon>
        <taxon>Sphingomonadales</taxon>
        <taxon>Sphingomonadaceae</taxon>
        <taxon>Sphingomonas</taxon>
    </lineage>
</organism>